<keyword evidence="2" id="KW-1185">Reference proteome</keyword>
<dbReference type="EMBL" id="KU886223">
    <property type="protein sequence ID" value="ANH51545.1"/>
    <property type="molecule type" value="Genomic_DNA"/>
</dbReference>
<protein>
    <submittedName>
        <fullName evidence="1">Uncharacterized protein</fullName>
    </submittedName>
</protein>
<sequence length="98" mass="10829">MSNEAILKALETIATTYPKVEVVSIGGIIACFGTMKDGKVETTVFGNLPEFTVANVKKLYNAKWSQRQLGYMYGTSQAQIANFMKNREVNVPNTVKGY</sequence>
<evidence type="ECO:0000313" key="1">
    <source>
        <dbReference type="EMBL" id="ANH51545.1"/>
    </source>
</evidence>
<reference evidence="2" key="1">
    <citation type="submission" date="2016-03" db="EMBL/GenBank/DDBJ databases">
        <authorList>
            <person name="Sharma R."/>
            <person name="Simister A.R."/>
            <person name="Berg J.A."/>
            <person name="Jensen G.L."/>
            <person name="Keele B.R."/>
            <person name="Ward M.E.H."/>
            <person name="Breakwell D.P."/>
            <person name="Hope S."/>
            <person name="Grose J.H."/>
        </authorList>
    </citation>
    <scope>NUCLEOTIDE SEQUENCE [LARGE SCALE GENOMIC DNA]</scope>
</reference>
<organism evidence="1 2">
    <name type="scientific">Erwinia phage vB_EamM_Simmy50</name>
    <dbReference type="NCBI Taxonomy" id="1815988"/>
    <lineage>
        <taxon>Viruses</taxon>
        <taxon>Duplodnaviria</taxon>
        <taxon>Heunggongvirae</taxon>
        <taxon>Uroviricota</taxon>
        <taxon>Caudoviricetes</taxon>
        <taxon>Chimalliviridae</taxon>
        <taxon>Agricanvirus</taxon>
        <taxon>Agricanvirus simmy50</taxon>
    </lineage>
</organism>
<gene>
    <name evidence="1" type="ORF">SIMMY50_83</name>
</gene>
<name>A0A173GDB0_9CAUD</name>
<evidence type="ECO:0000313" key="2">
    <source>
        <dbReference type="Proteomes" id="UP000222975"/>
    </source>
</evidence>
<proteinExistence type="predicted"/>
<accession>A0A173GDB0</accession>
<dbReference type="Proteomes" id="UP000222975">
    <property type="component" value="Segment"/>
</dbReference>